<evidence type="ECO:0000313" key="3">
    <source>
        <dbReference type="EMBL" id="KAF2151911.1"/>
    </source>
</evidence>
<keyword evidence="1" id="KW-0677">Repeat</keyword>
<gene>
    <name evidence="3" type="ORF">K461DRAFT_158935</name>
</gene>
<dbReference type="Pfam" id="PF12796">
    <property type="entry name" value="Ank_2"/>
    <property type="match status" value="1"/>
</dbReference>
<evidence type="ECO:0000256" key="1">
    <source>
        <dbReference type="ARBA" id="ARBA00022737"/>
    </source>
</evidence>
<dbReference type="PANTHER" id="PTHR46680:SF3">
    <property type="entry name" value="NF-KAPPA-B INHIBITOR CACTUS"/>
    <property type="match status" value="1"/>
</dbReference>
<dbReference type="InterPro" id="IPR051070">
    <property type="entry name" value="NF-kappa-B_inhibitor"/>
</dbReference>
<protein>
    <submittedName>
        <fullName evidence="3">Uncharacterized protein</fullName>
    </submittedName>
</protein>
<dbReference type="AlphaFoldDB" id="A0A9P4J056"/>
<keyword evidence="2" id="KW-0040">ANK repeat</keyword>
<dbReference type="InterPro" id="IPR036770">
    <property type="entry name" value="Ankyrin_rpt-contain_sf"/>
</dbReference>
<dbReference type="Proteomes" id="UP000799439">
    <property type="component" value="Unassembled WGS sequence"/>
</dbReference>
<dbReference type="GO" id="GO:0051059">
    <property type="term" value="F:NF-kappaB binding"/>
    <property type="evidence" value="ECO:0007669"/>
    <property type="project" value="TreeGrafter"/>
</dbReference>
<name>A0A9P4J056_9PEZI</name>
<organism evidence="3 4">
    <name type="scientific">Myriangium duriaei CBS 260.36</name>
    <dbReference type="NCBI Taxonomy" id="1168546"/>
    <lineage>
        <taxon>Eukaryota</taxon>
        <taxon>Fungi</taxon>
        <taxon>Dikarya</taxon>
        <taxon>Ascomycota</taxon>
        <taxon>Pezizomycotina</taxon>
        <taxon>Dothideomycetes</taxon>
        <taxon>Dothideomycetidae</taxon>
        <taxon>Myriangiales</taxon>
        <taxon>Myriangiaceae</taxon>
        <taxon>Myriangium</taxon>
    </lineage>
</organism>
<reference evidence="3" key="1">
    <citation type="journal article" date="2020" name="Stud. Mycol.">
        <title>101 Dothideomycetes genomes: a test case for predicting lifestyles and emergence of pathogens.</title>
        <authorList>
            <person name="Haridas S."/>
            <person name="Albert R."/>
            <person name="Binder M."/>
            <person name="Bloem J."/>
            <person name="Labutti K."/>
            <person name="Salamov A."/>
            <person name="Andreopoulos B."/>
            <person name="Baker S."/>
            <person name="Barry K."/>
            <person name="Bills G."/>
            <person name="Bluhm B."/>
            <person name="Cannon C."/>
            <person name="Castanera R."/>
            <person name="Culley D."/>
            <person name="Daum C."/>
            <person name="Ezra D."/>
            <person name="Gonzalez J."/>
            <person name="Henrissat B."/>
            <person name="Kuo A."/>
            <person name="Liang C."/>
            <person name="Lipzen A."/>
            <person name="Lutzoni F."/>
            <person name="Magnuson J."/>
            <person name="Mondo S."/>
            <person name="Nolan M."/>
            <person name="Ohm R."/>
            <person name="Pangilinan J."/>
            <person name="Park H.-J."/>
            <person name="Ramirez L."/>
            <person name="Alfaro M."/>
            <person name="Sun H."/>
            <person name="Tritt A."/>
            <person name="Yoshinaga Y."/>
            <person name="Zwiers L.-H."/>
            <person name="Turgeon B."/>
            <person name="Goodwin S."/>
            <person name="Spatafora J."/>
            <person name="Crous P."/>
            <person name="Grigoriev I."/>
        </authorList>
    </citation>
    <scope>NUCLEOTIDE SEQUENCE</scope>
    <source>
        <strain evidence="3">CBS 260.36</strain>
    </source>
</reference>
<dbReference type="EMBL" id="ML996087">
    <property type="protein sequence ID" value="KAF2151911.1"/>
    <property type="molecule type" value="Genomic_DNA"/>
</dbReference>
<sequence>MLCIKQRSDWSLIKTNAQRPRTSYKDASAIGFMQSSMIKRAYEAVYGKPKHIAKVIPQFQSSLDPDKIKALYRYAQKSWIQSNRHLRADSWTSWNMFCKLAAERHYGVQYPWLRFQTSHLHGLFCWAVTHGHIALMELVINEPHLRAAKKIDLFNKPLLPPDGGFALHYAARSGNTEVFLRLFDHVDVFKLDNNGDTALHLGAQTGQRIVTACYTRSSILPFITHSRPHWKNSSGQNPLHMAMLSANLACVSDVMDVSKVKVPKLPCTVLECWHNAKDNNNDKPFDLAMTHGDIDFLQSCFELYVKKKIGLPPMTSVLRTSVRLQNWDLLEYLISRSDIPADTCPFDAENEFPDLSAPIARHLMELIFKRRENWIPQLLVDSWNAGTEDFRNLILSMMPDLYEHSNPHNHFIFLEICRNIKRSTITCSSPLSRPGESISLSWPKISHHDDVGKLWATFVALEAVVANDLGALRFALSKEAEIPAILLYEAICTGNEEIKDCVIKHLPKDKRLSRSVRRGAVAIAEERRKPMVQSELIALVQTVNRGLYAEVTE</sequence>
<proteinExistence type="predicted"/>
<evidence type="ECO:0000313" key="4">
    <source>
        <dbReference type="Proteomes" id="UP000799439"/>
    </source>
</evidence>
<evidence type="ECO:0000256" key="2">
    <source>
        <dbReference type="ARBA" id="ARBA00023043"/>
    </source>
</evidence>
<comment type="caution">
    <text evidence="3">The sequence shown here is derived from an EMBL/GenBank/DDBJ whole genome shotgun (WGS) entry which is preliminary data.</text>
</comment>
<dbReference type="Gene3D" id="1.25.40.20">
    <property type="entry name" value="Ankyrin repeat-containing domain"/>
    <property type="match status" value="1"/>
</dbReference>
<accession>A0A9P4J056</accession>
<dbReference type="PANTHER" id="PTHR46680">
    <property type="entry name" value="NF-KAPPA-B INHIBITOR ALPHA"/>
    <property type="match status" value="1"/>
</dbReference>
<dbReference type="SUPFAM" id="SSF48403">
    <property type="entry name" value="Ankyrin repeat"/>
    <property type="match status" value="1"/>
</dbReference>
<dbReference type="InterPro" id="IPR002110">
    <property type="entry name" value="Ankyrin_rpt"/>
</dbReference>
<dbReference type="GO" id="GO:0071356">
    <property type="term" value="P:cellular response to tumor necrosis factor"/>
    <property type="evidence" value="ECO:0007669"/>
    <property type="project" value="TreeGrafter"/>
</dbReference>
<keyword evidence="4" id="KW-1185">Reference proteome</keyword>
<dbReference type="GO" id="GO:0005829">
    <property type="term" value="C:cytosol"/>
    <property type="evidence" value="ECO:0007669"/>
    <property type="project" value="TreeGrafter"/>
</dbReference>